<evidence type="ECO:0000256" key="6">
    <source>
        <dbReference type="ARBA" id="ARBA00010368"/>
    </source>
</evidence>
<dbReference type="EMBL" id="QXWK01000014">
    <property type="protein sequence ID" value="NBH61725.1"/>
    <property type="molecule type" value="Genomic_DNA"/>
</dbReference>
<dbReference type="InterPro" id="IPR011059">
    <property type="entry name" value="Metal-dep_hydrolase_composite"/>
</dbReference>
<evidence type="ECO:0000256" key="1">
    <source>
        <dbReference type="ARBA" id="ARBA00001947"/>
    </source>
</evidence>
<keyword evidence="11" id="KW-0862">Zinc</keyword>
<evidence type="ECO:0000256" key="10">
    <source>
        <dbReference type="ARBA" id="ARBA00022801"/>
    </source>
</evidence>
<dbReference type="PANTHER" id="PTHR43668">
    <property type="entry name" value="ALLANTOINASE"/>
    <property type="match status" value="1"/>
</dbReference>
<evidence type="ECO:0000256" key="3">
    <source>
        <dbReference type="ARBA" id="ARBA00004968"/>
    </source>
</evidence>
<name>A0A845QKY7_9FIRM</name>
<dbReference type="EC" id="3.5.2.5" evidence="8"/>
<evidence type="ECO:0000256" key="5">
    <source>
        <dbReference type="ARBA" id="ARBA00010286"/>
    </source>
</evidence>
<dbReference type="NCBIfam" id="TIGR00857">
    <property type="entry name" value="pyrC_multi"/>
    <property type="match status" value="1"/>
</dbReference>
<protein>
    <recommendedName>
        <fullName evidence="8">allantoinase</fullName>
        <ecNumber evidence="8">3.5.2.5</ecNumber>
    </recommendedName>
</protein>
<evidence type="ECO:0000256" key="4">
    <source>
        <dbReference type="ARBA" id="ARBA00008829"/>
    </source>
</evidence>
<comment type="caution">
    <text evidence="13">The sequence shown here is derived from an EMBL/GenBank/DDBJ whole genome shotgun (WGS) entry which is preliminary data.</text>
</comment>
<dbReference type="NCBIfam" id="TIGR03178">
    <property type="entry name" value="allantoinase"/>
    <property type="match status" value="1"/>
</dbReference>
<keyword evidence="14" id="KW-1185">Reference proteome</keyword>
<proteinExistence type="inferred from homology"/>
<feature type="domain" description="Amidohydrolase-related" evidence="12">
    <location>
        <begin position="52"/>
        <end position="431"/>
    </location>
</feature>
<dbReference type="InterPro" id="IPR050138">
    <property type="entry name" value="DHOase/Allantoinase_Hydrolase"/>
</dbReference>
<evidence type="ECO:0000256" key="8">
    <source>
        <dbReference type="ARBA" id="ARBA00012863"/>
    </source>
</evidence>
<gene>
    <name evidence="13" type="primary">allB</name>
    <name evidence="13" type="ORF">D0435_08675</name>
</gene>
<dbReference type="InterPro" id="IPR002195">
    <property type="entry name" value="Dihydroorotase_CS"/>
</dbReference>
<dbReference type="GO" id="GO:0000256">
    <property type="term" value="P:allantoin catabolic process"/>
    <property type="evidence" value="ECO:0007669"/>
    <property type="project" value="InterPro"/>
</dbReference>
<dbReference type="PANTHER" id="PTHR43668:SF2">
    <property type="entry name" value="ALLANTOINASE"/>
    <property type="match status" value="1"/>
</dbReference>
<dbReference type="PROSITE" id="PS00482">
    <property type="entry name" value="DIHYDROOROTASE_1"/>
    <property type="match status" value="1"/>
</dbReference>
<dbReference type="SUPFAM" id="SSF51556">
    <property type="entry name" value="Metallo-dependent hydrolases"/>
    <property type="match status" value="1"/>
</dbReference>
<dbReference type="AlphaFoldDB" id="A0A845QKY7"/>
<sequence>MNYDLRIKNGQVITEDGLQRVDLSIKDGKIAQIGKTLKSDTASREIDAQGQYVLPGFVDPHVHLNDPGLTNSEDFYTGTCAAAAGGITTVLEHPLTFPLPDNLKAFEEKKEIGKQKAIVNFGLFGACSASNEDEMEKMLESGAVAFKTFLTYSPEIPKLDDGQLLERMKFLADYPTVLAIHCENNDIVEYCTARLQAEGKTKPEDYPDGRPEIAELEAVSRMCLLAKATGCSVNIAHCTLKEAVDIVCETKKQGADLSVETCPHYLVLNRSMLPALGVFGICNPPLRQEERVEELWNCIFDDKIDWICSDHATYTIEEKMAGKENAFLAPAGVTSLELCYQLFFSEGVIKRGLSLEKFVALTSTNAAKRYHLYPRKGRIAVGADADLAILDPNLMWTVNDENLKQMIKWSPYHGMQVNGKITHTIVAGTEVYNGTDILAEKGSGTFIAPEGKVD</sequence>
<evidence type="ECO:0000256" key="9">
    <source>
        <dbReference type="ARBA" id="ARBA00022723"/>
    </source>
</evidence>
<dbReference type="InterPro" id="IPR017593">
    <property type="entry name" value="Allantoinase"/>
</dbReference>
<accession>A0A845QKY7</accession>
<comment type="function">
    <text evidence="2">Catalyzes the reversible cyclization of carbamoyl aspartate to dihydroorotate.</text>
</comment>
<dbReference type="RefSeq" id="WP_160202008.1">
    <property type="nucleotide sequence ID" value="NZ_QXWK01000014.1"/>
</dbReference>
<dbReference type="Pfam" id="PF01979">
    <property type="entry name" value="Amidohydro_1"/>
    <property type="match status" value="1"/>
</dbReference>
<organism evidence="13 14">
    <name type="scientific">Anaerotruncus colihominis</name>
    <dbReference type="NCBI Taxonomy" id="169435"/>
    <lineage>
        <taxon>Bacteria</taxon>
        <taxon>Bacillati</taxon>
        <taxon>Bacillota</taxon>
        <taxon>Clostridia</taxon>
        <taxon>Eubacteriales</taxon>
        <taxon>Oscillospiraceae</taxon>
        <taxon>Anaerotruncus</taxon>
    </lineage>
</organism>
<evidence type="ECO:0000259" key="12">
    <source>
        <dbReference type="Pfam" id="PF01979"/>
    </source>
</evidence>
<dbReference type="GO" id="GO:0008270">
    <property type="term" value="F:zinc ion binding"/>
    <property type="evidence" value="ECO:0007669"/>
    <property type="project" value="InterPro"/>
</dbReference>
<dbReference type="FunFam" id="3.20.20.140:FF:000174">
    <property type="entry name" value="Dihydropyrimidinase-related protein 2"/>
    <property type="match status" value="1"/>
</dbReference>
<dbReference type="Gene3D" id="2.30.40.10">
    <property type="entry name" value="Urease, subunit C, domain 1"/>
    <property type="match status" value="1"/>
</dbReference>
<comment type="similarity">
    <text evidence="4">Belongs to the metallo-dependent hydrolases superfamily. Hydantoinase/dihydropyrimidinase family.</text>
</comment>
<dbReference type="Proteomes" id="UP000446866">
    <property type="component" value="Unassembled WGS sequence"/>
</dbReference>
<evidence type="ECO:0000256" key="2">
    <source>
        <dbReference type="ARBA" id="ARBA00002368"/>
    </source>
</evidence>
<evidence type="ECO:0000313" key="13">
    <source>
        <dbReference type="EMBL" id="NBH61725.1"/>
    </source>
</evidence>
<dbReference type="GO" id="GO:0050897">
    <property type="term" value="F:cobalt ion binding"/>
    <property type="evidence" value="ECO:0007669"/>
    <property type="project" value="InterPro"/>
</dbReference>
<keyword evidence="10 13" id="KW-0378">Hydrolase</keyword>
<reference evidence="13 14" key="1">
    <citation type="submission" date="2018-08" db="EMBL/GenBank/DDBJ databases">
        <title>Murine metabolic-syndrome-specific gut microbial biobank.</title>
        <authorList>
            <person name="Liu C."/>
        </authorList>
    </citation>
    <scope>NUCLEOTIDE SEQUENCE [LARGE SCALE GENOMIC DNA]</scope>
    <source>
        <strain evidence="13 14">28</strain>
    </source>
</reference>
<comment type="similarity">
    <text evidence="6">Belongs to the metallo-dependent hydrolases superfamily. Allantoinase family.</text>
</comment>
<evidence type="ECO:0000313" key="14">
    <source>
        <dbReference type="Proteomes" id="UP000446866"/>
    </source>
</evidence>
<keyword evidence="9" id="KW-0479">Metal-binding</keyword>
<dbReference type="GO" id="GO:0004038">
    <property type="term" value="F:allantoinase activity"/>
    <property type="evidence" value="ECO:0007669"/>
    <property type="project" value="UniProtKB-EC"/>
</dbReference>
<comment type="pathway">
    <text evidence="3">Nitrogen metabolism; (S)-allantoin degradation; allantoate from (S)-allantoin: step 1/1.</text>
</comment>
<dbReference type="InterPro" id="IPR032466">
    <property type="entry name" value="Metal_Hydrolase"/>
</dbReference>
<dbReference type="GO" id="GO:0005737">
    <property type="term" value="C:cytoplasm"/>
    <property type="evidence" value="ECO:0007669"/>
    <property type="project" value="TreeGrafter"/>
</dbReference>
<comment type="similarity">
    <text evidence="5">Belongs to the metallo-dependent hydrolases superfamily. DHOase family. Class I DHOase subfamily.</text>
</comment>
<comment type="subunit">
    <text evidence="7">Homotetramer.</text>
</comment>
<dbReference type="SUPFAM" id="SSF51338">
    <property type="entry name" value="Composite domain of metallo-dependent hydrolases"/>
    <property type="match status" value="1"/>
</dbReference>
<comment type="cofactor">
    <cofactor evidence="1">
        <name>Zn(2+)</name>
        <dbReference type="ChEBI" id="CHEBI:29105"/>
    </cofactor>
</comment>
<evidence type="ECO:0000256" key="11">
    <source>
        <dbReference type="ARBA" id="ARBA00022833"/>
    </source>
</evidence>
<dbReference type="InterPro" id="IPR006680">
    <property type="entry name" value="Amidohydro-rel"/>
</dbReference>
<dbReference type="Gene3D" id="3.20.20.140">
    <property type="entry name" value="Metal-dependent hydrolases"/>
    <property type="match status" value="1"/>
</dbReference>
<dbReference type="GO" id="GO:0006145">
    <property type="term" value="P:purine nucleobase catabolic process"/>
    <property type="evidence" value="ECO:0007669"/>
    <property type="project" value="TreeGrafter"/>
</dbReference>
<evidence type="ECO:0000256" key="7">
    <source>
        <dbReference type="ARBA" id="ARBA00011881"/>
    </source>
</evidence>